<gene>
    <name evidence="1" type="ORF">EV665_11040</name>
</gene>
<protein>
    <submittedName>
        <fullName evidence="1">Uncharacterized protein</fullName>
    </submittedName>
</protein>
<evidence type="ECO:0000313" key="2">
    <source>
        <dbReference type="Proteomes" id="UP000295351"/>
    </source>
</evidence>
<keyword evidence="2" id="KW-1185">Reference proteome</keyword>
<sequence length="55" mass="6356">MKRIDLLARLKAVEGDDLYRGKRIGSLSAYMSDEQLEKHICALEDRLHADRPRSD</sequence>
<evidence type="ECO:0000313" key="1">
    <source>
        <dbReference type="EMBL" id="TCN43444.1"/>
    </source>
</evidence>
<reference evidence="1 2" key="1">
    <citation type="submission" date="2019-03" db="EMBL/GenBank/DDBJ databases">
        <title>Genomic Encyclopedia of Type Strains, Phase IV (KMG-IV): sequencing the most valuable type-strain genomes for metagenomic binning, comparative biology and taxonomic classification.</title>
        <authorList>
            <person name="Goeker M."/>
        </authorList>
    </citation>
    <scope>NUCLEOTIDE SEQUENCE [LARGE SCALE GENOMIC DNA]</scope>
    <source>
        <strain evidence="1 2">DSM 18401</strain>
    </source>
</reference>
<name>A0A4R2CV02_SHIGR</name>
<dbReference type="RefSeq" id="WP_162853090.1">
    <property type="nucleotide sequence ID" value="NZ_BAABEI010000007.1"/>
</dbReference>
<proteinExistence type="predicted"/>
<accession>A0A4R2CV02</accession>
<organism evidence="1 2">
    <name type="scientific">Shinella granuli</name>
    <dbReference type="NCBI Taxonomy" id="323621"/>
    <lineage>
        <taxon>Bacteria</taxon>
        <taxon>Pseudomonadati</taxon>
        <taxon>Pseudomonadota</taxon>
        <taxon>Alphaproteobacteria</taxon>
        <taxon>Hyphomicrobiales</taxon>
        <taxon>Rhizobiaceae</taxon>
        <taxon>Shinella</taxon>
    </lineage>
</organism>
<dbReference type="EMBL" id="SLVX01000010">
    <property type="protein sequence ID" value="TCN43444.1"/>
    <property type="molecule type" value="Genomic_DNA"/>
</dbReference>
<comment type="caution">
    <text evidence="1">The sequence shown here is derived from an EMBL/GenBank/DDBJ whole genome shotgun (WGS) entry which is preliminary data.</text>
</comment>
<dbReference type="Proteomes" id="UP000295351">
    <property type="component" value="Unassembled WGS sequence"/>
</dbReference>
<dbReference type="AlphaFoldDB" id="A0A4R2CV02"/>